<reference evidence="3" key="1">
    <citation type="journal article" date="2019" name="Int. J. Syst. Evol. Microbiol.">
        <title>The Global Catalogue of Microorganisms (GCM) 10K type strain sequencing project: providing services to taxonomists for standard genome sequencing and annotation.</title>
        <authorList>
            <consortium name="The Broad Institute Genomics Platform"/>
            <consortium name="The Broad Institute Genome Sequencing Center for Infectious Disease"/>
            <person name="Wu L."/>
            <person name="Ma J."/>
        </authorList>
    </citation>
    <scope>NUCLEOTIDE SEQUENCE [LARGE SCALE GENOMIC DNA]</scope>
    <source>
        <strain evidence="3">CCM 8951</strain>
    </source>
</reference>
<dbReference type="InterPro" id="IPR029058">
    <property type="entry name" value="AB_hydrolase_fold"/>
</dbReference>
<protein>
    <submittedName>
        <fullName evidence="2">Alpha/beta hydrolase</fullName>
    </submittedName>
</protein>
<dbReference type="PANTHER" id="PTHR43358:SF4">
    <property type="entry name" value="ALPHA_BETA HYDROLASE FOLD-1 DOMAIN-CONTAINING PROTEIN"/>
    <property type="match status" value="1"/>
</dbReference>
<gene>
    <name evidence="2" type="ORF">ACFQ4L_01815</name>
</gene>
<evidence type="ECO:0000259" key="1">
    <source>
        <dbReference type="Pfam" id="PF12146"/>
    </source>
</evidence>
<evidence type="ECO:0000313" key="2">
    <source>
        <dbReference type="EMBL" id="MFD1464829.1"/>
    </source>
</evidence>
<feature type="domain" description="Serine aminopeptidase S33" evidence="1">
    <location>
        <begin position="87"/>
        <end position="190"/>
    </location>
</feature>
<dbReference type="EMBL" id="JBHTOF010000019">
    <property type="protein sequence ID" value="MFD1464829.1"/>
    <property type="molecule type" value="Genomic_DNA"/>
</dbReference>
<comment type="caution">
    <text evidence="2">The sequence shown here is derived from an EMBL/GenBank/DDBJ whole genome shotgun (WGS) entry which is preliminary data.</text>
</comment>
<keyword evidence="2" id="KW-0378">Hydrolase</keyword>
<dbReference type="SUPFAM" id="SSF53474">
    <property type="entry name" value="alpha/beta-Hydrolases"/>
    <property type="match status" value="1"/>
</dbReference>
<sequence length="310" mass="35391">MKWKKAASILIPTISILGLSQISTKFYRYGFARVDPPLAPDTDDPDYLAAFNEFSRWLGQQEKEHWWLYEDDPRNRIHALYLPNPQPTKKAVVIAHGYHGNAQTMAAYAKMFHELGYNVLMPDNRGHGESSGDWINFGWLDRLDYRDWCLDLVEHLGEDCEVVLFGVSMGGAIVMMMSGEILPEQVKAIIEDCGYSSLHEQLAYRAKVEFHMPRFPTIPIASLINRVVLGFGLNDVDSVKALQANKRPIFFIHGEKDHYVPTSMCFKNFEATSAPKEMWIVPNAKHAEAFAIDPEEYQSRVSTFLKRFGL</sequence>
<proteinExistence type="predicted"/>
<dbReference type="GO" id="GO:0016787">
    <property type="term" value="F:hydrolase activity"/>
    <property type="evidence" value="ECO:0007669"/>
    <property type="project" value="UniProtKB-KW"/>
</dbReference>
<evidence type="ECO:0000313" key="3">
    <source>
        <dbReference type="Proteomes" id="UP001597244"/>
    </source>
</evidence>
<dbReference type="InterPro" id="IPR052920">
    <property type="entry name" value="DNA-binding_regulatory"/>
</dbReference>
<accession>A0ABW4DJM9</accession>
<dbReference type="Pfam" id="PF12146">
    <property type="entry name" value="Hydrolase_4"/>
    <property type="match status" value="1"/>
</dbReference>
<dbReference type="InterPro" id="IPR022742">
    <property type="entry name" value="Hydrolase_4"/>
</dbReference>
<dbReference type="Gene3D" id="3.40.50.1820">
    <property type="entry name" value="alpha/beta hydrolase"/>
    <property type="match status" value="1"/>
</dbReference>
<organism evidence="2 3">
    <name type="scientific">Lapidilactobacillus mulanensis</name>
    <dbReference type="NCBI Taxonomy" id="2485999"/>
    <lineage>
        <taxon>Bacteria</taxon>
        <taxon>Bacillati</taxon>
        <taxon>Bacillota</taxon>
        <taxon>Bacilli</taxon>
        <taxon>Lactobacillales</taxon>
        <taxon>Lactobacillaceae</taxon>
        <taxon>Lapidilactobacillus</taxon>
    </lineage>
</organism>
<dbReference type="RefSeq" id="WP_125578766.1">
    <property type="nucleotide sequence ID" value="NZ_JBHTOF010000019.1"/>
</dbReference>
<keyword evidence="3" id="KW-1185">Reference proteome</keyword>
<name>A0ABW4DJM9_9LACO</name>
<dbReference type="Proteomes" id="UP001597244">
    <property type="component" value="Unassembled WGS sequence"/>
</dbReference>
<dbReference type="PANTHER" id="PTHR43358">
    <property type="entry name" value="ALPHA/BETA-HYDROLASE"/>
    <property type="match status" value="1"/>
</dbReference>